<sequence length="315" mass="35221">MMKKQNYEITNEKIKRAFLKLKKNNPEKLKRRLNLSWSNWGFGVENLEESAERLFKAGIKYIELHGNHYSTDLGYNADEVLKVLGKFDIKVAGVCGMFSDDNDLSSNRAIQRQGAIDYIRREVPFTAAVGGSYMLVLPGDCGRPLAYDNMEFERSVETIRGIADIFVKYDVKAAIEPVRSAEISFIHTVDDAIKYIKAVNHPGIAHINGDVYHMQSEESHIGEAIIEAGEKLVNLHMADSNRCALGDGAMDLDTIIMALYLIGYNTEGRYVTPEPLGPGGAPYPAMYGKPDKASLDSLVMQSAKYFREREEILLG</sequence>
<dbReference type="STRING" id="1195236.CTER_3048"/>
<gene>
    <name evidence="2" type="ORF">CTER_3048</name>
</gene>
<name>S0FPV9_RUMCE</name>
<dbReference type="InterPro" id="IPR036237">
    <property type="entry name" value="Xyl_isomerase-like_sf"/>
</dbReference>
<dbReference type="RefSeq" id="WP_004627011.1">
    <property type="nucleotide sequence ID" value="NZ_AORV01000042.1"/>
</dbReference>
<dbReference type="SUPFAM" id="SSF51658">
    <property type="entry name" value="Xylose isomerase-like"/>
    <property type="match status" value="1"/>
</dbReference>
<dbReference type="InterPro" id="IPR013022">
    <property type="entry name" value="Xyl_isomerase-like_TIM-brl"/>
</dbReference>
<dbReference type="eggNOG" id="COG1082">
    <property type="taxonomic scope" value="Bacteria"/>
</dbReference>
<organism evidence="2 3">
    <name type="scientific">Ruminiclostridium cellobioparum subsp. termitidis CT1112</name>
    <dbReference type="NCBI Taxonomy" id="1195236"/>
    <lineage>
        <taxon>Bacteria</taxon>
        <taxon>Bacillati</taxon>
        <taxon>Bacillota</taxon>
        <taxon>Clostridia</taxon>
        <taxon>Eubacteriales</taxon>
        <taxon>Oscillospiraceae</taxon>
        <taxon>Ruminiclostridium</taxon>
    </lineage>
</organism>
<evidence type="ECO:0000313" key="2">
    <source>
        <dbReference type="EMBL" id="EMS71224.1"/>
    </source>
</evidence>
<dbReference type="Proteomes" id="UP000014155">
    <property type="component" value="Unassembled WGS sequence"/>
</dbReference>
<dbReference type="PANTHER" id="PTHR12110">
    <property type="entry name" value="HYDROXYPYRUVATE ISOMERASE"/>
    <property type="match status" value="1"/>
</dbReference>
<dbReference type="InterPro" id="IPR050312">
    <property type="entry name" value="IolE/XylAMocC-like"/>
</dbReference>
<dbReference type="Pfam" id="PF01261">
    <property type="entry name" value="AP_endonuc_2"/>
    <property type="match status" value="1"/>
</dbReference>
<reference evidence="2 3" key="1">
    <citation type="journal article" date="2013" name="Genome Announc.">
        <title>Draft Genome Sequence of the Cellulolytic, Mesophilic, Anaerobic Bacterium Clostridium termitidis Strain CT1112 (DSM 5398).</title>
        <authorList>
            <person name="Lal S."/>
            <person name="Ramachandran U."/>
            <person name="Zhang X."/>
            <person name="Munir R."/>
            <person name="Sparling R."/>
            <person name="Levin D.B."/>
        </authorList>
    </citation>
    <scope>NUCLEOTIDE SEQUENCE [LARGE SCALE GENOMIC DNA]</scope>
    <source>
        <strain evidence="2 3">CT1112</strain>
    </source>
</reference>
<evidence type="ECO:0000259" key="1">
    <source>
        <dbReference type="Pfam" id="PF01261"/>
    </source>
</evidence>
<dbReference type="GO" id="GO:0016853">
    <property type="term" value="F:isomerase activity"/>
    <property type="evidence" value="ECO:0007669"/>
    <property type="project" value="UniProtKB-KW"/>
</dbReference>
<protein>
    <submittedName>
        <fullName evidence="2">Sugar phosphate isomerase/epimerase</fullName>
    </submittedName>
</protein>
<keyword evidence="3" id="KW-1185">Reference proteome</keyword>
<proteinExistence type="predicted"/>
<dbReference type="PATRIC" id="fig|1195236.3.peg.3274"/>
<comment type="caution">
    <text evidence="2">The sequence shown here is derived from an EMBL/GenBank/DDBJ whole genome shotgun (WGS) entry which is preliminary data.</text>
</comment>
<accession>S0FPV9</accession>
<dbReference type="EMBL" id="AORV01000042">
    <property type="protein sequence ID" value="EMS71224.1"/>
    <property type="molecule type" value="Genomic_DNA"/>
</dbReference>
<dbReference type="AlphaFoldDB" id="S0FPV9"/>
<feature type="domain" description="Xylose isomerase-like TIM barrel" evidence="1">
    <location>
        <begin position="54"/>
        <end position="267"/>
    </location>
</feature>
<dbReference type="Gene3D" id="3.20.20.150">
    <property type="entry name" value="Divalent-metal-dependent TIM barrel enzymes"/>
    <property type="match status" value="1"/>
</dbReference>
<keyword evidence="2" id="KW-0413">Isomerase</keyword>
<evidence type="ECO:0000313" key="3">
    <source>
        <dbReference type="Proteomes" id="UP000014155"/>
    </source>
</evidence>